<comment type="caution">
    <text evidence="1">The sequence shown here is derived from an EMBL/GenBank/DDBJ whole genome shotgun (WGS) entry which is preliminary data.</text>
</comment>
<organism evidence="1 2">
    <name type="scientific">Jimgerdemannia flammicorona</name>
    <dbReference type="NCBI Taxonomy" id="994334"/>
    <lineage>
        <taxon>Eukaryota</taxon>
        <taxon>Fungi</taxon>
        <taxon>Fungi incertae sedis</taxon>
        <taxon>Mucoromycota</taxon>
        <taxon>Mucoromycotina</taxon>
        <taxon>Endogonomycetes</taxon>
        <taxon>Endogonales</taxon>
        <taxon>Endogonaceae</taxon>
        <taxon>Jimgerdemannia</taxon>
    </lineage>
</organism>
<gene>
    <name evidence="1" type="ORF">BC938DRAFT_481214</name>
</gene>
<dbReference type="Proteomes" id="UP000274822">
    <property type="component" value="Unassembled WGS sequence"/>
</dbReference>
<accession>A0A433QGU0</accession>
<sequence>MLTLFEIRSSAQIMLHILFNHINNNSTTPDLEYATDILVTGQSLALEANEESPFSATSYETVDGKPLTGDLWLKNSIKYMRGGKTSRYSQRVRTNCTSFISQYYFKDLGVLPWKSKDYLILSNGICGSSCALFTNRMHQLKNVKTIAIGGILHNPMTYQSFPGLQGWCHLCYCKFSPSTLRSNFLQPLSIFPVTPP</sequence>
<evidence type="ECO:0000313" key="2">
    <source>
        <dbReference type="Proteomes" id="UP000274822"/>
    </source>
</evidence>
<protein>
    <submittedName>
        <fullName evidence="1">Uncharacterized protein</fullName>
    </submittedName>
</protein>
<name>A0A433QGU0_9FUNG</name>
<proteinExistence type="predicted"/>
<keyword evidence="2" id="KW-1185">Reference proteome</keyword>
<dbReference type="EMBL" id="RBNJ01005832">
    <property type="protein sequence ID" value="RUS28979.1"/>
    <property type="molecule type" value="Genomic_DNA"/>
</dbReference>
<dbReference type="AlphaFoldDB" id="A0A433QGU0"/>
<evidence type="ECO:0000313" key="1">
    <source>
        <dbReference type="EMBL" id="RUS28979.1"/>
    </source>
</evidence>
<reference evidence="1 2" key="1">
    <citation type="journal article" date="2018" name="New Phytol.">
        <title>Phylogenomics of Endogonaceae and evolution of mycorrhizas within Mucoromycota.</title>
        <authorList>
            <person name="Chang Y."/>
            <person name="Desiro A."/>
            <person name="Na H."/>
            <person name="Sandor L."/>
            <person name="Lipzen A."/>
            <person name="Clum A."/>
            <person name="Barry K."/>
            <person name="Grigoriev I.V."/>
            <person name="Martin F.M."/>
            <person name="Stajich J.E."/>
            <person name="Smith M.E."/>
            <person name="Bonito G."/>
            <person name="Spatafora J.W."/>
        </authorList>
    </citation>
    <scope>NUCLEOTIDE SEQUENCE [LARGE SCALE GENOMIC DNA]</scope>
    <source>
        <strain evidence="1 2">AD002</strain>
    </source>
</reference>